<evidence type="ECO:0000256" key="1">
    <source>
        <dbReference type="SAM" id="Coils"/>
    </source>
</evidence>
<feature type="region of interest" description="Disordered" evidence="2">
    <location>
        <begin position="39"/>
        <end position="107"/>
    </location>
</feature>
<reference evidence="3" key="2">
    <citation type="submission" date="2023-06" db="EMBL/GenBank/DDBJ databases">
        <authorList>
            <consortium name="Lawrence Berkeley National Laboratory"/>
            <person name="Haridas S."/>
            <person name="Hensen N."/>
            <person name="Bonometti L."/>
            <person name="Westerberg I."/>
            <person name="Brannstrom I.O."/>
            <person name="Guillou S."/>
            <person name="Cros-Aarteil S."/>
            <person name="Calhoun S."/>
            <person name="Kuo A."/>
            <person name="Mondo S."/>
            <person name="Pangilinan J."/>
            <person name="Riley R."/>
            <person name="Labutti K."/>
            <person name="Andreopoulos B."/>
            <person name="Lipzen A."/>
            <person name="Chen C."/>
            <person name="Yanf M."/>
            <person name="Daum C."/>
            <person name="Ng V."/>
            <person name="Clum A."/>
            <person name="Steindorff A."/>
            <person name="Ohm R."/>
            <person name="Martin F."/>
            <person name="Silar P."/>
            <person name="Natvig D."/>
            <person name="Lalanne C."/>
            <person name="Gautier V."/>
            <person name="Ament-Velasquez S.L."/>
            <person name="Kruys A."/>
            <person name="Hutchinson M.I."/>
            <person name="Powell A.J."/>
            <person name="Barry K."/>
            <person name="Miller A.N."/>
            <person name="Grigoriev I.V."/>
            <person name="Debuchy R."/>
            <person name="Gladieux P."/>
            <person name="Thoren M.H."/>
            <person name="Johannesson H."/>
        </authorList>
    </citation>
    <scope>NUCLEOTIDE SEQUENCE</scope>
    <source>
        <strain evidence="3">SMH4131-1</strain>
    </source>
</reference>
<feature type="compositionally biased region" description="Low complexity" evidence="2">
    <location>
        <begin position="63"/>
        <end position="90"/>
    </location>
</feature>
<evidence type="ECO:0000313" key="3">
    <source>
        <dbReference type="EMBL" id="KAK3321113.1"/>
    </source>
</evidence>
<keyword evidence="1" id="KW-0175">Coiled coil</keyword>
<accession>A0AAE0I9T2</accession>
<proteinExistence type="predicted"/>
<reference evidence="3" key="1">
    <citation type="journal article" date="2023" name="Mol. Phylogenet. Evol.">
        <title>Genome-scale phylogeny and comparative genomics of the fungal order Sordariales.</title>
        <authorList>
            <person name="Hensen N."/>
            <person name="Bonometti L."/>
            <person name="Westerberg I."/>
            <person name="Brannstrom I.O."/>
            <person name="Guillou S."/>
            <person name="Cros-Aarteil S."/>
            <person name="Calhoun S."/>
            <person name="Haridas S."/>
            <person name="Kuo A."/>
            <person name="Mondo S."/>
            <person name="Pangilinan J."/>
            <person name="Riley R."/>
            <person name="LaButti K."/>
            <person name="Andreopoulos B."/>
            <person name="Lipzen A."/>
            <person name="Chen C."/>
            <person name="Yan M."/>
            <person name="Daum C."/>
            <person name="Ng V."/>
            <person name="Clum A."/>
            <person name="Steindorff A."/>
            <person name="Ohm R.A."/>
            <person name="Martin F."/>
            <person name="Silar P."/>
            <person name="Natvig D.O."/>
            <person name="Lalanne C."/>
            <person name="Gautier V."/>
            <person name="Ament-Velasquez S.L."/>
            <person name="Kruys A."/>
            <person name="Hutchinson M.I."/>
            <person name="Powell A.J."/>
            <person name="Barry K."/>
            <person name="Miller A.N."/>
            <person name="Grigoriev I.V."/>
            <person name="Debuchy R."/>
            <person name="Gladieux P."/>
            <person name="Hiltunen Thoren M."/>
            <person name="Johannesson H."/>
        </authorList>
    </citation>
    <scope>NUCLEOTIDE SEQUENCE</scope>
    <source>
        <strain evidence="3">SMH4131-1</strain>
    </source>
</reference>
<feature type="compositionally biased region" description="Polar residues" evidence="2">
    <location>
        <begin position="91"/>
        <end position="103"/>
    </location>
</feature>
<feature type="compositionally biased region" description="Low complexity" evidence="2">
    <location>
        <begin position="42"/>
        <end position="51"/>
    </location>
</feature>
<dbReference type="EMBL" id="JAUEPO010000005">
    <property type="protein sequence ID" value="KAK3321113.1"/>
    <property type="molecule type" value="Genomic_DNA"/>
</dbReference>
<evidence type="ECO:0000313" key="4">
    <source>
        <dbReference type="Proteomes" id="UP001286456"/>
    </source>
</evidence>
<gene>
    <name evidence="3" type="ORF">B0T19DRAFT_431573</name>
</gene>
<dbReference type="AlphaFoldDB" id="A0AAE0I9T2"/>
<name>A0AAE0I9T2_9PEZI</name>
<organism evidence="3 4">
    <name type="scientific">Cercophora scortea</name>
    <dbReference type="NCBI Taxonomy" id="314031"/>
    <lineage>
        <taxon>Eukaryota</taxon>
        <taxon>Fungi</taxon>
        <taxon>Dikarya</taxon>
        <taxon>Ascomycota</taxon>
        <taxon>Pezizomycotina</taxon>
        <taxon>Sordariomycetes</taxon>
        <taxon>Sordariomycetidae</taxon>
        <taxon>Sordariales</taxon>
        <taxon>Lasiosphaeriaceae</taxon>
        <taxon>Cercophora</taxon>
    </lineage>
</organism>
<protein>
    <submittedName>
        <fullName evidence="3">Uncharacterized protein</fullName>
    </submittedName>
</protein>
<feature type="region of interest" description="Disordered" evidence="2">
    <location>
        <begin position="305"/>
        <end position="325"/>
    </location>
</feature>
<dbReference type="Proteomes" id="UP001286456">
    <property type="component" value="Unassembled WGS sequence"/>
</dbReference>
<evidence type="ECO:0000256" key="2">
    <source>
        <dbReference type="SAM" id="MobiDB-lite"/>
    </source>
</evidence>
<feature type="coiled-coil region" evidence="1">
    <location>
        <begin position="270"/>
        <end position="297"/>
    </location>
</feature>
<keyword evidence="4" id="KW-1185">Reference proteome</keyword>
<sequence length="359" mass="38944">MARSRVATTTLNLVLPNLLENRFIMSTWRNFFGNNSPPPIRPINNHIPRSPGNHNRVPLRGAQQHQQQYQTQNQNQQQCQSQQQQHPPQTDANVHSNLPQGTMNPLPAAGIKRQAANFESPSRPSKTPIISAMTGGQTTTPCPSNDMAIPTAQPTTSGGTLGSNTAYTIGNYQNLHQFLVAPQPPSQKCPPNCPKNQPMVSIPFDSVLSRLAAEAAQHVRSAFLQQVFAMQDKKIRGLSDDVGVLRVGVKGLQPVFAMEDKKIRGLADGVGALRDEVQRLMDEVRELRKEKKIIRARVCELPQATSPVRAGADSGRQDSDRDGDDCVILEDAHGAALYAASVSAWGGTGDDGRAGTDGD</sequence>
<comment type="caution">
    <text evidence="3">The sequence shown here is derived from an EMBL/GenBank/DDBJ whole genome shotgun (WGS) entry which is preliminary data.</text>
</comment>